<accession>A0A0J6FE33</accession>
<dbReference type="VEuPathDB" id="FungiDB:CPAG_03479"/>
<evidence type="ECO:0000313" key="3">
    <source>
        <dbReference type="EMBL" id="KMM67144.1"/>
    </source>
</evidence>
<keyword evidence="2" id="KW-0472">Membrane</keyword>
<dbReference type="AlphaFoldDB" id="A0A0J6FE33"/>
<evidence type="ECO:0000256" key="1">
    <source>
        <dbReference type="SAM" id="MobiDB-lite"/>
    </source>
</evidence>
<evidence type="ECO:0000256" key="2">
    <source>
        <dbReference type="SAM" id="Phobius"/>
    </source>
</evidence>
<feature type="transmembrane region" description="Helical" evidence="2">
    <location>
        <begin position="12"/>
        <end position="33"/>
    </location>
</feature>
<protein>
    <submittedName>
        <fullName evidence="3">Uncharacterized protein</fullName>
    </submittedName>
</protein>
<evidence type="ECO:0000313" key="4">
    <source>
        <dbReference type="Proteomes" id="UP000054567"/>
    </source>
</evidence>
<organism evidence="3 4">
    <name type="scientific">Coccidioides posadasii RMSCC 3488</name>
    <dbReference type="NCBI Taxonomy" id="454284"/>
    <lineage>
        <taxon>Eukaryota</taxon>
        <taxon>Fungi</taxon>
        <taxon>Dikarya</taxon>
        <taxon>Ascomycota</taxon>
        <taxon>Pezizomycotina</taxon>
        <taxon>Eurotiomycetes</taxon>
        <taxon>Eurotiomycetidae</taxon>
        <taxon>Onygenales</taxon>
        <taxon>Onygenaceae</taxon>
        <taxon>Coccidioides</taxon>
    </lineage>
</organism>
<dbReference type="EMBL" id="DS268110">
    <property type="protein sequence ID" value="KMM67144.1"/>
    <property type="molecule type" value="Genomic_DNA"/>
</dbReference>
<keyword evidence="2" id="KW-1133">Transmembrane helix</keyword>
<gene>
    <name evidence="3" type="ORF">CPAG_03479</name>
</gene>
<keyword evidence="2" id="KW-0812">Transmembrane</keyword>
<reference evidence="4" key="3">
    <citation type="journal article" date="2010" name="Genome Res.">
        <title>Population genomic sequencing of Coccidioides fungi reveals recent hybridization and transposon control.</title>
        <authorList>
            <person name="Neafsey D.E."/>
            <person name="Barker B.M."/>
            <person name="Sharpton T.J."/>
            <person name="Stajich J.E."/>
            <person name="Park D.J."/>
            <person name="Whiston E."/>
            <person name="Hung C.-Y."/>
            <person name="McMahan C."/>
            <person name="White J."/>
            <person name="Sykes S."/>
            <person name="Heiman D."/>
            <person name="Young S."/>
            <person name="Zeng Q."/>
            <person name="Abouelleil A."/>
            <person name="Aftuck L."/>
            <person name="Bessette D."/>
            <person name="Brown A."/>
            <person name="FitzGerald M."/>
            <person name="Lui A."/>
            <person name="Macdonald J.P."/>
            <person name="Priest M."/>
            <person name="Orbach M.J."/>
            <person name="Galgiani J.N."/>
            <person name="Kirkland T.N."/>
            <person name="Cole G.T."/>
            <person name="Birren B.W."/>
            <person name="Henn M.R."/>
            <person name="Taylor J.W."/>
            <person name="Rounsley S.D."/>
        </authorList>
    </citation>
    <scope>NUCLEOTIDE SEQUENCE [LARGE SCALE GENOMIC DNA]</scope>
    <source>
        <strain evidence="4">RMSCC 3488</strain>
    </source>
</reference>
<dbReference type="Proteomes" id="UP000054567">
    <property type="component" value="Unassembled WGS sequence"/>
</dbReference>
<sequence>MRYDGALRLSTSLDIITRGFGVFGCGFWLLSLYNNPSGAQAVINLFFNYYYYYYYYILSGLSSYLQLLLFSQRQTTLRLTTLNSYLFNSARHPALEAPCRVSPPLPLLFFPFFLSLRRCTPASTTRADAAAASMSKEPSAPPASPPISGAQVLHRHSLLRCAHTRHTRDPGMCRSPNRATSARPARRTRRMM</sequence>
<proteinExistence type="predicted"/>
<feature type="region of interest" description="Disordered" evidence="1">
    <location>
        <begin position="165"/>
        <end position="192"/>
    </location>
</feature>
<name>A0A0J6FE33_COCPO</name>
<feature type="transmembrane region" description="Helical" evidence="2">
    <location>
        <begin position="53"/>
        <end position="70"/>
    </location>
</feature>
<feature type="compositionally biased region" description="Low complexity" evidence="1">
    <location>
        <begin position="174"/>
        <end position="183"/>
    </location>
</feature>
<reference evidence="4" key="2">
    <citation type="journal article" date="2009" name="Genome Res.">
        <title>Comparative genomic analyses of the human fungal pathogens Coccidioides and their relatives.</title>
        <authorList>
            <person name="Sharpton T.J."/>
            <person name="Stajich J.E."/>
            <person name="Rounsley S.D."/>
            <person name="Gardner M.J."/>
            <person name="Wortman J.R."/>
            <person name="Jordar V.S."/>
            <person name="Maiti R."/>
            <person name="Kodira C.D."/>
            <person name="Neafsey D.E."/>
            <person name="Zeng Q."/>
            <person name="Hung C.-Y."/>
            <person name="McMahan C."/>
            <person name="Muszewska A."/>
            <person name="Grynberg M."/>
            <person name="Mandel M.A."/>
            <person name="Kellner E.M."/>
            <person name="Barker B.M."/>
            <person name="Galgiani J.N."/>
            <person name="Orbach M.J."/>
            <person name="Kirkland T.N."/>
            <person name="Cole G.T."/>
            <person name="Henn M.R."/>
            <person name="Birren B.W."/>
            <person name="Taylor J.W."/>
        </authorList>
    </citation>
    <scope>NUCLEOTIDE SEQUENCE [LARGE SCALE GENOMIC DNA]</scope>
    <source>
        <strain evidence="4">RMSCC 3488</strain>
    </source>
</reference>
<reference evidence="3 4" key="1">
    <citation type="submission" date="2007-06" db="EMBL/GenBank/DDBJ databases">
        <title>The Genome Sequence of Coccidioides posadasii RMSCC_3488.</title>
        <authorList>
            <consortium name="Coccidioides Genome Resources Consortium"/>
            <consortium name="The Broad Institute Genome Sequencing Platform"/>
            <person name="Henn M.R."/>
            <person name="Sykes S."/>
            <person name="Young S."/>
            <person name="Jaffe D."/>
            <person name="Berlin A."/>
            <person name="Alvarez P."/>
            <person name="Butler J."/>
            <person name="Gnerre S."/>
            <person name="Grabherr M."/>
            <person name="Mauceli E."/>
            <person name="Brockman W."/>
            <person name="Kodira C."/>
            <person name="Alvarado L."/>
            <person name="Zeng Q."/>
            <person name="Crawford M."/>
            <person name="Antoine C."/>
            <person name="Devon K."/>
            <person name="Galgiani J."/>
            <person name="Orsborn K."/>
            <person name="Lewis M.L."/>
            <person name="Nusbaum C."/>
            <person name="Galagan J."/>
            <person name="Birren B."/>
        </authorList>
    </citation>
    <scope>NUCLEOTIDE SEQUENCE [LARGE SCALE GENOMIC DNA]</scope>
    <source>
        <strain evidence="3 4">RMSCC 3488</strain>
    </source>
</reference>